<dbReference type="EMBL" id="AWEZ01000029">
    <property type="protein sequence ID" value="ERL09478.1"/>
    <property type="molecule type" value="Genomic_DNA"/>
</dbReference>
<sequence>MNVNHTSGRVARDFHHRSAEDIELLFVVEVPLDCRHASIPGRHSDSPHPQLGERTWSLGVQKCGGRATIMSRCFVASVVTSLG</sequence>
<dbReference type="AlphaFoldDB" id="U2TTS2"/>
<dbReference type="Proteomes" id="UP000016638">
    <property type="component" value="Unassembled WGS sequence"/>
</dbReference>
<protein>
    <submittedName>
        <fullName evidence="1">Uncharacterized protein</fullName>
    </submittedName>
</protein>
<proteinExistence type="predicted"/>
<evidence type="ECO:0000313" key="2">
    <source>
        <dbReference type="Proteomes" id="UP000016638"/>
    </source>
</evidence>
<comment type="caution">
    <text evidence="1">The sequence shown here is derived from an EMBL/GenBank/DDBJ whole genome shotgun (WGS) entry which is preliminary data.</text>
</comment>
<name>U2TTS2_9ACTN</name>
<organism evidence="1 2">
    <name type="scientific">Olsenella profusa F0195</name>
    <dbReference type="NCBI Taxonomy" id="1125712"/>
    <lineage>
        <taxon>Bacteria</taxon>
        <taxon>Bacillati</taxon>
        <taxon>Actinomycetota</taxon>
        <taxon>Coriobacteriia</taxon>
        <taxon>Coriobacteriales</taxon>
        <taxon>Atopobiaceae</taxon>
        <taxon>Olsenella</taxon>
    </lineage>
</organism>
<evidence type="ECO:0000313" key="1">
    <source>
        <dbReference type="EMBL" id="ERL09478.1"/>
    </source>
</evidence>
<gene>
    <name evidence="1" type="ORF">HMPREF1316_1648</name>
</gene>
<reference evidence="1 2" key="1">
    <citation type="submission" date="2013-08" db="EMBL/GenBank/DDBJ databases">
        <authorList>
            <person name="Durkin A.S."/>
            <person name="Haft D.R."/>
            <person name="McCorrison J."/>
            <person name="Torralba M."/>
            <person name="Gillis M."/>
            <person name="Haft D.H."/>
            <person name="Methe B."/>
            <person name="Sutton G."/>
            <person name="Nelson K.E."/>
        </authorList>
    </citation>
    <scope>NUCLEOTIDE SEQUENCE [LARGE SCALE GENOMIC DNA]</scope>
    <source>
        <strain evidence="1 2">F0195</strain>
    </source>
</reference>
<keyword evidence="2" id="KW-1185">Reference proteome</keyword>
<accession>U2TTS2</accession>
<dbReference type="STRING" id="1125712.HMPREF1316_1648"/>